<dbReference type="SUPFAM" id="SSF103025">
    <property type="entry name" value="Folate-binding domain"/>
    <property type="match status" value="1"/>
</dbReference>
<proteinExistence type="predicted"/>
<dbReference type="InterPro" id="IPR027266">
    <property type="entry name" value="TrmE/GcvT-like"/>
</dbReference>
<sequence>MAKLKARMPCEEMLPFTFGTVKLDETNLGVMTSVMALGEDAALSSALSDAHGVGFPKANRTLGNAGGPRCIWFGQRQAMLIGPAPDDRLQVYAALVDQSDGWCAVTVEGEDVEHVLERLVPVDLRRMHFKRGHTARTQLGHISASITRTGSQAFLILVFRSMAASLVHELSQAMRAVASRRGNG</sequence>
<dbReference type="AlphaFoldDB" id="A0A0F9R6N7"/>
<comment type="caution">
    <text evidence="1">The sequence shown here is derived from an EMBL/GenBank/DDBJ whole genome shotgun (WGS) entry which is preliminary data.</text>
</comment>
<evidence type="ECO:0000313" key="1">
    <source>
        <dbReference type="EMBL" id="KKN20961.1"/>
    </source>
</evidence>
<organism evidence="1">
    <name type="scientific">marine sediment metagenome</name>
    <dbReference type="NCBI Taxonomy" id="412755"/>
    <lineage>
        <taxon>unclassified sequences</taxon>
        <taxon>metagenomes</taxon>
        <taxon>ecological metagenomes</taxon>
    </lineage>
</organism>
<protein>
    <recommendedName>
        <fullName evidence="2">Aminomethyltransferase folate-binding domain-containing protein</fullName>
    </recommendedName>
</protein>
<reference evidence="1" key="1">
    <citation type="journal article" date="2015" name="Nature">
        <title>Complex archaea that bridge the gap between prokaryotes and eukaryotes.</title>
        <authorList>
            <person name="Spang A."/>
            <person name="Saw J.H."/>
            <person name="Jorgensen S.L."/>
            <person name="Zaremba-Niedzwiedzka K."/>
            <person name="Martijn J."/>
            <person name="Lind A.E."/>
            <person name="van Eijk R."/>
            <person name="Schleper C."/>
            <person name="Guy L."/>
            <person name="Ettema T.J."/>
        </authorList>
    </citation>
    <scope>NUCLEOTIDE SEQUENCE</scope>
</reference>
<accession>A0A0F9R6N7</accession>
<dbReference type="EMBL" id="LAZR01003192">
    <property type="protein sequence ID" value="KKN20961.1"/>
    <property type="molecule type" value="Genomic_DNA"/>
</dbReference>
<evidence type="ECO:0008006" key="2">
    <source>
        <dbReference type="Google" id="ProtNLM"/>
    </source>
</evidence>
<dbReference type="Gene3D" id="3.30.1360.120">
    <property type="entry name" value="Probable tRNA modification gtpase trme, domain 1"/>
    <property type="match status" value="1"/>
</dbReference>
<dbReference type="Gene3D" id="3.30.70.1520">
    <property type="entry name" value="Heterotetrameric sarcosine oxidase"/>
    <property type="match status" value="1"/>
</dbReference>
<name>A0A0F9R6N7_9ZZZZ</name>
<gene>
    <name evidence="1" type="ORF">LCGC14_0930290</name>
</gene>